<evidence type="ECO:0000313" key="9">
    <source>
        <dbReference type="Proteomes" id="UP000054636"/>
    </source>
</evidence>
<dbReference type="InterPro" id="IPR013087">
    <property type="entry name" value="Znf_C2H2_type"/>
</dbReference>
<feature type="domain" description="C2H2-type" evidence="7">
    <location>
        <begin position="66"/>
        <end position="95"/>
    </location>
</feature>
<proteinExistence type="predicted"/>
<gene>
    <name evidence="8" type="ORF">AM588_10010219</name>
</gene>
<dbReference type="GO" id="GO:0005667">
    <property type="term" value="C:transcription regulator complex"/>
    <property type="evidence" value="ECO:0007669"/>
    <property type="project" value="TreeGrafter"/>
</dbReference>
<evidence type="ECO:0000259" key="7">
    <source>
        <dbReference type="PROSITE" id="PS50157"/>
    </source>
</evidence>
<evidence type="ECO:0000313" key="8">
    <source>
        <dbReference type="EMBL" id="KUF94824.1"/>
    </source>
</evidence>
<feature type="domain" description="C2H2-type" evidence="7">
    <location>
        <begin position="36"/>
        <end position="65"/>
    </location>
</feature>
<dbReference type="GO" id="GO:0000981">
    <property type="term" value="F:DNA-binding transcription factor activity, RNA polymerase II-specific"/>
    <property type="evidence" value="ECO:0007669"/>
    <property type="project" value="TreeGrafter"/>
</dbReference>
<sequence>MQAMLNHQEHQPNLLPSRPAKPTESRRAPPSQDRPFACPIPTCGGRFHRKFTLHEHMKTHTGEQPHHCPVEGCGKRFSTSGNLARHRKLHSVQKLNCPTPHCSREFTSREKLMRHIKVHLAGTPHTCNIEGCGKTFSTAGNLTRHRRTRHNAPPANRTAGLELPRQPPMLKSFPFPEQQQRQFPMEGFPNRMVQYPVVPGAMLVKAPVWSAVPPQEAVAPRPSYNRISDQDVRDLLDCLFVENPAGTLVNNVGGIIRSEPFLRGLTTSERSCVDEVIKAERMTGLLLNVSLWLIFPVPYYH</sequence>
<feature type="region of interest" description="Disordered" evidence="6">
    <location>
        <begin position="144"/>
        <end position="165"/>
    </location>
</feature>
<name>A0A0W8DEX8_PHYNI</name>
<accession>A0A0W8DEX8</accession>
<feature type="domain" description="C2H2-type" evidence="7">
    <location>
        <begin position="125"/>
        <end position="155"/>
    </location>
</feature>
<dbReference type="InterPro" id="IPR036236">
    <property type="entry name" value="Znf_C2H2_sf"/>
</dbReference>
<dbReference type="GO" id="GO:0031519">
    <property type="term" value="C:PcG protein complex"/>
    <property type="evidence" value="ECO:0007669"/>
    <property type="project" value="TreeGrafter"/>
</dbReference>
<dbReference type="PROSITE" id="PS00028">
    <property type="entry name" value="ZINC_FINGER_C2H2_1"/>
    <property type="match status" value="4"/>
</dbReference>
<dbReference type="FunFam" id="3.30.160.60:FF:000446">
    <property type="entry name" value="Zinc finger protein"/>
    <property type="match status" value="1"/>
</dbReference>
<evidence type="ECO:0000256" key="3">
    <source>
        <dbReference type="ARBA" id="ARBA00022771"/>
    </source>
</evidence>
<dbReference type="FunFam" id="3.30.160.60:FF:002343">
    <property type="entry name" value="Zinc finger protein 33A"/>
    <property type="match status" value="1"/>
</dbReference>
<feature type="domain" description="C2H2-type" evidence="7">
    <location>
        <begin position="95"/>
        <end position="124"/>
    </location>
</feature>
<evidence type="ECO:0000256" key="4">
    <source>
        <dbReference type="ARBA" id="ARBA00022833"/>
    </source>
</evidence>
<feature type="region of interest" description="Disordered" evidence="6">
    <location>
        <begin position="1"/>
        <end position="36"/>
    </location>
</feature>
<dbReference type="AlphaFoldDB" id="A0A0W8DEX8"/>
<keyword evidence="4" id="KW-0862">Zinc</keyword>
<keyword evidence="3 5" id="KW-0863">Zinc-finger</keyword>
<dbReference type="PANTHER" id="PTHR14003:SF19">
    <property type="entry name" value="YY2 TRANSCRIPTION FACTOR"/>
    <property type="match status" value="1"/>
</dbReference>
<evidence type="ECO:0000256" key="2">
    <source>
        <dbReference type="ARBA" id="ARBA00022737"/>
    </source>
</evidence>
<dbReference type="SMART" id="SM00355">
    <property type="entry name" value="ZnF_C2H2"/>
    <property type="match status" value="4"/>
</dbReference>
<evidence type="ECO:0000256" key="5">
    <source>
        <dbReference type="PROSITE-ProRule" id="PRU00042"/>
    </source>
</evidence>
<dbReference type="EMBL" id="LNFP01000272">
    <property type="protein sequence ID" value="KUF94824.1"/>
    <property type="molecule type" value="Genomic_DNA"/>
</dbReference>
<dbReference type="Gene3D" id="3.30.160.60">
    <property type="entry name" value="Classic Zinc Finger"/>
    <property type="match status" value="3"/>
</dbReference>
<evidence type="ECO:0000256" key="1">
    <source>
        <dbReference type="ARBA" id="ARBA00022723"/>
    </source>
</evidence>
<dbReference type="GO" id="GO:0000785">
    <property type="term" value="C:chromatin"/>
    <property type="evidence" value="ECO:0007669"/>
    <property type="project" value="TreeGrafter"/>
</dbReference>
<dbReference type="PANTHER" id="PTHR14003">
    <property type="entry name" value="TRANSCRIPTIONAL REPRESSOR PROTEIN YY"/>
    <property type="match status" value="1"/>
</dbReference>
<organism evidence="8 9">
    <name type="scientific">Phytophthora nicotianae</name>
    <name type="common">Potato buckeye rot agent</name>
    <name type="synonym">Phytophthora parasitica</name>
    <dbReference type="NCBI Taxonomy" id="4792"/>
    <lineage>
        <taxon>Eukaryota</taxon>
        <taxon>Sar</taxon>
        <taxon>Stramenopiles</taxon>
        <taxon>Oomycota</taxon>
        <taxon>Peronosporomycetes</taxon>
        <taxon>Peronosporales</taxon>
        <taxon>Peronosporaceae</taxon>
        <taxon>Phytophthora</taxon>
    </lineage>
</organism>
<dbReference type="SUPFAM" id="SSF57667">
    <property type="entry name" value="beta-beta-alpha zinc fingers"/>
    <property type="match status" value="2"/>
</dbReference>
<comment type="caution">
    <text evidence="8">The sequence shown here is derived from an EMBL/GenBank/DDBJ whole genome shotgun (WGS) entry which is preliminary data.</text>
</comment>
<dbReference type="GO" id="GO:0000978">
    <property type="term" value="F:RNA polymerase II cis-regulatory region sequence-specific DNA binding"/>
    <property type="evidence" value="ECO:0007669"/>
    <property type="project" value="TreeGrafter"/>
</dbReference>
<keyword evidence="1" id="KW-0479">Metal-binding</keyword>
<dbReference type="Pfam" id="PF00096">
    <property type="entry name" value="zf-C2H2"/>
    <property type="match status" value="3"/>
</dbReference>
<evidence type="ECO:0000256" key="6">
    <source>
        <dbReference type="SAM" id="MobiDB-lite"/>
    </source>
</evidence>
<reference evidence="8 9" key="1">
    <citation type="submission" date="2015-11" db="EMBL/GenBank/DDBJ databases">
        <title>Genomes and virulence difference between two physiological races of Phytophthora nicotianae.</title>
        <authorList>
            <person name="Liu H."/>
            <person name="Ma X."/>
            <person name="Yu H."/>
            <person name="Fang D."/>
            <person name="Li Y."/>
            <person name="Wang X."/>
            <person name="Wang W."/>
            <person name="Dong Y."/>
            <person name="Xiao B."/>
        </authorList>
    </citation>
    <scope>NUCLEOTIDE SEQUENCE [LARGE SCALE GENOMIC DNA]</scope>
    <source>
        <strain evidence="9">race 1</strain>
    </source>
</reference>
<dbReference type="Proteomes" id="UP000054636">
    <property type="component" value="Unassembled WGS sequence"/>
</dbReference>
<keyword evidence="2" id="KW-0677">Repeat</keyword>
<dbReference type="PROSITE" id="PS50157">
    <property type="entry name" value="ZINC_FINGER_C2H2_2"/>
    <property type="match status" value="4"/>
</dbReference>
<protein>
    <recommendedName>
        <fullName evidence="7">C2H2-type domain-containing protein</fullName>
    </recommendedName>
</protein>
<dbReference type="GO" id="GO:0008270">
    <property type="term" value="F:zinc ion binding"/>
    <property type="evidence" value="ECO:0007669"/>
    <property type="project" value="UniProtKB-KW"/>
</dbReference>